<dbReference type="Pfam" id="PF00931">
    <property type="entry name" value="NB-ARC"/>
    <property type="match status" value="1"/>
</dbReference>
<feature type="active site" description="Proton acceptor" evidence="4">
    <location>
        <position position="197"/>
    </location>
</feature>
<dbReference type="PANTHER" id="PTHR24185">
    <property type="entry name" value="CALCIUM-INDEPENDENT PHOSPHOLIPASE A2-GAMMA"/>
    <property type="match status" value="1"/>
</dbReference>
<dbReference type="PANTHER" id="PTHR24185:SF1">
    <property type="entry name" value="CALCIUM-INDEPENDENT PHOSPHOLIPASE A2-GAMMA"/>
    <property type="match status" value="1"/>
</dbReference>
<feature type="compositionally biased region" description="Polar residues" evidence="5">
    <location>
        <begin position="1403"/>
        <end position="1415"/>
    </location>
</feature>
<dbReference type="CDD" id="cd07216">
    <property type="entry name" value="Pat17_PNPLA8_PNPLA9_like3"/>
    <property type="match status" value="1"/>
</dbReference>
<dbReference type="GO" id="GO:0016020">
    <property type="term" value="C:membrane"/>
    <property type="evidence" value="ECO:0007669"/>
    <property type="project" value="TreeGrafter"/>
</dbReference>
<feature type="domain" description="PNPLA" evidence="6">
    <location>
        <begin position="12"/>
        <end position="210"/>
    </location>
</feature>
<evidence type="ECO:0000256" key="4">
    <source>
        <dbReference type="PROSITE-ProRule" id="PRU01161"/>
    </source>
</evidence>
<accession>A0AAN6WUT3</accession>
<dbReference type="Proteomes" id="UP001302126">
    <property type="component" value="Unassembled WGS sequence"/>
</dbReference>
<dbReference type="Gene3D" id="3.40.1090.10">
    <property type="entry name" value="Cytosolic phospholipase A2 catalytic domain"/>
    <property type="match status" value="1"/>
</dbReference>
<dbReference type="InterPro" id="IPR011990">
    <property type="entry name" value="TPR-like_helical_dom_sf"/>
</dbReference>
<keyword evidence="1 4" id="KW-0378">Hydrolase</keyword>
<organism evidence="7 8">
    <name type="scientific">Podospora australis</name>
    <dbReference type="NCBI Taxonomy" id="1536484"/>
    <lineage>
        <taxon>Eukaryota</taxon>
        <taxon>Fungi</taxon>
        <taxon>Dikarya</taxon>
        <taxon>Ascomycota</taxon>
        <taxon>Pezizomycotina</taxon>
        <taxon>Sordariomycetes</taxon>
        <taxon>Sordariomycetidae</taxon>
        <taxon>Sordariales</taxon>
        <taxon>Podosporaceae</taxon>
        <taxon>Podospora</taxon>
    </lineage>
</organism>
<sequence length="1429" mass="162430">MASHGDEAINLLSFDGGGVRGVSSLVILHDIMKKIQEERGLDELPKPCDFFHMMAGTSTGGLIVIMLGRLRMSTAEALKEYDECAEKIFSKRNKKRWTVTEKFRGTGMQKVIEEIVKKRGLGEMMKESDDPQKGLAFVCVMPASNMGAPRLARTFPSADRWDDDIRIWEAARATTAASSFFKPQVLGRGAFRDHYIDAAIGHNNPVDDLLREAVLKFGADRKFGCMVSIGTGTREKKLGRAVTGFKNLWQAPVYMVDLVKSLKNTATDGEEKHRQVQQRLSLAKDSYFRFNVPGAAEVVGLQEYTKMDELKKMTIEYLGTREATENVQRAASVIGHDSTQHGLALGHTYTVDGTQIVPTKKAKHKGDTTRFFTGREDVLQILDKFFSPRNTGGKPRREFLLYGLGGVGKSQIAFKAADDLEERFRYIFYVDGSSEVAIDQSYANIAQKHNLPSGQDGNVKTLKNIAMEWIANLTEEWLMIFDDLLTDQQGKLPGRGKGNIIYTSRTAEFKKELPDECVFEVKEFAEADAVTLLTNAAGTRVMPGEDPEMTSAKAIVKDLGYLPLAINQAATIMKEQDMTFEKFLDEYRDKRVRLLDNPRFRKDKPESPTVYATLELAYDAIYAIKHQKGRRRKGRIAAAALNVLSLLCFYHHERFPWIALVLAIQERHKHAWDLRFPLSNVTTDPERNPDDLFWIQDDDGKCNMGWFLAGLRLLQKFSLVRLDRDDHISMHILVHTWARHRMDEKTSLQQCLAARILLDECIVPSFKTIDKLHLRALLPHREACFSCRSAELEHDVYEARLSYKRAWIYVAEHRFGDAEVLLREKCLHVFRLEYGNEHWITIDCMLFLAMVYHEMWRLGDAELMYLEAVDRKFQNISDILFEKHGIELSWDGNLYPDRALERLSTRWIFQQLHSAPTTIKKPPSTKAMETVSVKPSTPPVTGDMVATETDDTTTLPAELLDLMSHGNMLHTQLARVYMDQGLRRLGKSMLSDAVKNLEEYVDPESPELLCLQDEVKDLAGQSDMEYWDQRMESIVYPEPSDDPNKSPTVADVWQYENTFRLFELYGAAALVNKHFDLGFEALELALKQYELMYDRRDRRCLGVLRNMAYCEVCRNKPDSAVKLGRICLERSRMGYGTRHPETVLSLRRLAFCIFIRDSEHSEESVALLKEAVGIATWVYGQHHWKTDEIRAQLELARENLQWTINLKTGAGELAVGGKHSHRTLPQLHEEMEETLNRMMARAGEDSPLMQRYKQMLGDGKPANTLEELHRRLDKTFGSDNTLNQHIKQKMEKKALSTVQEEEDAMAYVDAEGYYGSAYDLGSSDHDIQAAEDGGASGTPEEDKTGKWIGKWKGKEREATPLDTRAKEILGIPVITLSEVGENGVARIPLKGKKGKETGSSSKVWGSSWQARSSLQVPDAWQRSRRIQVR</sequence>
<feature type="region of interest" description="Disordered" evidence="5">
    <location>
        <begin position="1389"/>
        <end position="1429"/>
    </location>
</feature>
<dbReference type="InterPro" id="IPR002182">
    <property type="entry name" value="NB-ARC"/>
</dbReference>
<dbReference type="PROSITE" id="PS51635">
    <property type="entry name" value="PNPLA"/>
    <property type="match status" value="1"/>
</dbReference>
<dbReference type="GO" id="GO:0016042">
    <property type="term" value="P:lipid catabolic process"/>
    <property type="evidence" value="ECO:0007669"/>
    <property type="project" value="UniProtKB-UniRule"/>
</dbReference>
<gene>
    <name evidence="7" type="ORF">QBC35DRAFT_193056</name>
</gene>
<feature type="region of interest" description="Disordered" evidence="5">
    <location>
        <begin position="1324"/>
        <end position="1346"/>
    </location>
</feature>
<dbReference type="GO" id="GO:0047499">
    <property type="term" value="F:calcium-independent phospholipase A2 activity"/>
    <property type="evidence" value="ECO:0007669"/>
    <property type="project" value="TreeGrafter"/>
</dbReference>
<dbReference type="Gene3D" id="1.25.40.10">
    <property type="entry name" value="Tetratricopeptide repeat domain"/>
    <property type="match status" value="1"/>
</dbReference>
<feature type="active site" description="Nucleophile" evidence="4">
    <location>
        <position position="58"/>
    </location>
</feature>
<protein>
    <recommendedName>
        <fullName evidence="6">PNPLA domain-containing protein</fullName>
    </recommendedName>
</protein>
<feature type="short sequence motif" description="GXSXG" evidence="4">
    <location>
        <begin position="56"/>
        <end position="60"/>
    </location>
</feature>
<evidence type="ECO:0000256" key="2">
    <source>
        <dbReference type="ARBA" id="ARBA00022963"/>
    </source>
</evidence>
<dbReference type="Pfam" id="PF01734">
    <property type="entry name" value="Patatin"/>
    <property type="match status" value="1"/>
</dbReference>
<evidence type="ECO:0000313" key="7">
    <source>
        <dbReference type="EMBL" id="KAK4188534.1"/>
    </source>
</evidence>
<dbReference type="GO" id="GO:0046486">
    <property type="term" value="P:glycerolipid metabolic process"/>
    <property type="evidence" value="ECO:0007669"/>
    <property type="project" value="UniProtKB-ARBA"/>
</dbReference>
<reference evidence="7" key="2">
    <citation type="submission" date="2023-05" db="EMBL/GenBank/DDBJ databases">
        <authorList>
            <consortium name="Lawrence Berkeley National Laboratory"/>
            <person name="Steindorff A."/>
            <person name="Hensen N."/>
            <person name="Bonometti L."/>
            <person name="Westerberg I."/>
            <person name="Brannstrom I.O."/>
            <person name="Guillou S."/>
            <person name="Cros-Aarteil S."/>
            <person name="Calhoun S."/>
            <person name="Haridas S."/>
            <person name="Kuo A."/>
            <person name="Mondo S."/>
            <person name="Pangilinan J."/>
            <person name="Riley R."/>
            <person name="Labutti K."/>
            <person name="Andreopoulos B."/>
            <person name="Lipzen A."/>
            <person name="Chen C."/>
            <person name="Yanf M."/>
            <person name="Daum C."/>
            <person name="Ng V."/>
            <person name="Clum A."/>
            <person name="Ohm R."/>
            <person name="Martin F."/>
            <person name="Silar P."/>
            <person name="Natvig D."/>
            <person name="Lalanne C."/>
            <person name="Gautier V."/>
            <person name="Ament-Velasquez S.L."/>
            <person name="Kruys A."/>
            <person name="Hutchinson M.I."/>
            <person name="Powell A.J."/>
            <person name="Barry K."/>
            <person name="Miller A.N."/>
            <person name="Grigoriev I.V."/>
            <person name="Debuchy R."/>
            <person name="Gladieux P."/>
            <person name="Thoren M.H."/>
            <person name="Johannesson H."/>
        </authorList>
    </citation>
    <scope>NUCLEOTIDE SEQUENCE</scope>
    <source>
        <strain evidence="7">PSN309</strain>
    </source>
</reference>
<comment type="caution">
    <text evidence="7">The sequence shown here is derived from an EMBL/GenBank/DDBJ whole genome shotgun (WGS) entry which is preliminary data.</text>
</comment>
<keyword evidence="8" id="KW-1185">Reference proteome</keyword>
<evidence type="ECO:0000259" key="6">
    <source>
        <dbReference type="PROSITE" id="PS51635"/>
    </source>
</evidence>
<keyword evidence="3 4" id="KW-0443">Lipid metabolism</keyword>
<evidence type="ECO:0000256" key="5">
    <source>
        <dbReference type="SAM" id="MobiDB-lite"/>
    </source>
</evidence>
<dbReference type="InterPro" id="IPR027417">
    <property type="entry name" value="P-loop_NTPase"/>
</dbReference>
<dbReference type="EMBL" id="MU864387">
    <property type="protein sequence ID" value="KAK4188534.1"/>
    <property type="molecule type" value="Genomic_DNA"/>
</dbReference>
<evidence type="ECO:0000313" key="8">
    <source>
        <dbReference type="Proteomes" id="UP001302126"/>
    </source>
</evidence>
<dbReference type="InterPro" id="IPR016035">
    <property type="entry name" value="Acyl_Trfase/lysoPLipase"/>
</dbReference>
<dbReference type="InterPro" id="IPR002641">
    <property type="entry name" value="PNPLA_dom"/>
</dbReference>
<name>A0AAN6WUT3_9PEZI</name>
<evidence type="ECO:0000256" key="3">
    <source>
        <dbReference type="ARBA" id="ARBA00023098"/>
    </source>
</evidence>
<dbReference type="SUPFAM" id="SSF52540">
    <property type="entry name" value="P-loop containing nucleoside triphosphate hydrolases"/>
    <property type="match status" value="1"/>
</dbReference>
<evidence type="ECO:0000256" key="1">
    <source>
        <dbReference type="ARBA" id="ARBA00022801"/>
    </source>
</evidence>
<keyword evidence="2 4" id="KW-0442">Lipid degradation</keyword>
<proteinExistence type="predicted"/>
<comment type="caution">
    <text evidence="4">Lacks conserved residue(s) required for the propagation of feature annotation.</text>
</comment>
<dbReference type="Gene3D" id="3.40.50.300">
    <property type="entry name" value="P-loop containing nucleotide triphosphate hydrolases"/>
    <property type="match status" value="1"/>
</dbReference>
<feature type="short sequence motif" description="GXGXXG" evidence="4">
    <location>
        <begin position="16"/>
        <end position="21"/>
    </location>
</feature>
<dbReference type="SUPFAM" id="SSF52151">
    <property type="entry name" value="FabD/lysophospholipase-like"/>
    <property type="match status" value="1"/>
</dbReference>
<reference evidence="7" key="1">
    <citation type="journal article" date="2023" name="Mol. Phylogenet. Evol.">
        <title>Genome-scale phylogeny and comparative genomics of the fungal order Sordariales.</title>
        <authorList>
            <person name="Hensen N."/>
            <person name="Bonometti L."/>
            <person name="Westerberg I."/>
            <person name="Brannstrom I.O."/>
            <person name="Guillou S."/>
            <person name="Cros-Aarteil S."/>
            <person name="Calhoun S."/>
            <person name="Haridas S."/>
            <person name="Kuo A."/>
            <person name="Mondo S."/>
            <person name="Pangilinan J."/>
            <person name="Riley R."/>
            <person name="LaButti K."/>
            <person name="Andreopoulos B."/>
            <person name="Lipzen A."/>
            <person name="Chen C."/>
            <person name="Yan M."/>
            <person name="Daum C."/>
            <person name="Ng V."/>
            <person name="Clum A."/>
            <person name="Steindorff A."/>
            <person name="Ohm R.A."/>
            <person name="Martin F."/>
            <person name="Silar P."/>
            <person name="Natvig D.O."/>
            <person name="Lalanne C."/>
            <person name="Gautier V."/>
            <person name="Ament-Velasquez S.L."/>
            <person name="Kruys A."/>
            <person name="Hutchinson M.I."/>
            <person name="Powell A.J."/>
            <person name="Barry K."/>
            <person name="Miller A.N."/>
            <person name="Grigoriev I.V."/>
            <person name="Debuchy R."/>
            <person name="Gladieux P."/>
            <person name="Hiltunen Thoren M."/>
            <person name="Johannesson H."/>
        </authorList>
    </citation>
    <scope>NUCLEOTIDE SEQUENCE</scope>
    <source>
        <strain evidence="7">PSN309</strain>
    </source>
</reference>
<dbReference type="GO" id="GO:0043531">
    <property type="term" value="F:ADP binding"/>
    <property type="evidence" value="ECO:0007669"/>
    <property type="project" value="InterPro"/>
</dbReference>
<dbReference type="GO" id="GO:0019369">
    <property type="term" value="P:arachidonate metabolic process"/>
    <property type="evidence" value="ECO:0007669"/>
    <property type="project" value="TreeGrafter"/>
</dbReference>